<dbReference type="GeneID" id="98161175"/>
<evidence type="ECO:0000256" key="1">
    <source>
        <dbReference type="SAM" id="MobiDB-lite"/>
    </source>
</evidence>
<dbReference type="RefSeq" id="XP_070897649.1">
    <property type="nucleotide sequence ID" value="XM_071046011.1"/>
</dbReference>
<dbReference type="EMBL" id="JBFXLR010000029">
    <property type="protein sequence ID" value="KAL2847326.1"/>
    <property type="molecule type" value="Genomic_DNA"/>
</dbReference>
<feature type="compositionally biased region" description="Basic residues" evidence="1">
    <location>
        <begin position="60"/>
        <end position="70"/>
    </location>
</feature>
<keyword evidence="3" id="KW-1185">Reference proteome</keyword>
<dbReference type="Proteomes" id="UP001610444">
    <property type="component" value="Unassembled WGS sequence"/>
</dbReference>
<proteinExistence type="predicted"/>
<comment type="caution">
    <text evidence="2">The sequence shown here is derived from an EMBL/GenBank/DDBJ whole genome shotgun (WGS) entry which is preliminary data.</text>
</comment>
<accession>A0ABR4K4U0</accession>
<reference evidence="2 3" key="1">
    <citation type="submission" date="2024-07" db="EMBL/GenBank/DDBJ databases">
        <title>Section-level genome sequencing and comparative genomics of Aspergillus sections Usti and Cavernicolus.</title>
        <authorList>
            <consortium name="Lawrence Berkeley National Laboratory"/>
            <person name="Nybo J.L."/>
            <person name="Vesth T.C."/>
            <person name="Theobald S."/>
            <person name="Frisvad J.C."/>
            <person name="Larsen T.O."/>
            <person name="Kjaerboelling I."/>
            <person name="Rothschild-Mancinelli K."/>
            <person name="Lyhne E.K."/>
            <person name="Kogle M.E."/>
            <person name="Barry K."/>
            <person name="Clum A."/>
            <person name="Na H."/>
            <person name="Ledsgaard L."/>
            <person name="Lin J."/>
            <person name="Lipzen A."/>
            <person name="Kuo A."/>
            <person name="Riley R."/>
            <person name="Mondo S."/>
            <person name="LaButti K."/>
            <person name="Haridas S."/>
            <person name="Pangalinan J."/>
            <person name="Salamov A.A."/>
            <person name="Simmons B.A."/>
            <person name="Magnuson J.K."/>
            <person name="Chen J."/>
            <person name="Drula E."/>
            <person name="Henrissat B."/>
            <person name="Wiebenga A."/>
            <person name="Lubbers R.J."/>
            <person name="Gomes A.C."/>
            <person name="Macurrencykelacurrency M.R."/>
            <person name="Stajich J."/>
            <person name="Grigoriev I.V."/>
            <person name="Mortensen U.H."/>
            <person name="De vries R.P."/>
            <person name="Baker S.E."/>
            <person name="Andersen M.R."/>
        </authorList>
    </citation>
    <scope>NUCLEOTIDE SEQUENCE [LARGE SCALE GENOMIC DNA]</scope>
    <source>
        <strain evidence="2 3">CBS 756.74</strain>
    </source>
</reference>
<gene>
    <name evidence="2" type="ORF">BJX68DRAFT_268193</name>
</gene>
<protein>
    <submittedName>
        <fullName evidence="2">Uncharacterized protein</fullName>
    </submittedName>
</protein>
<name>A0ABR4K4U0_9EURO</name>
<evidence type="ECO:0000313" key="3">
    <source>
        <dbReference type="Proteomes" id="UP001610444"/>
    </source>
</evidence>
<feature type="compositionally biased region" description="Low complexity" evidence="1">
    <location>
        <begin position="32"/>
        <end position="52"/>
    </location>
</feature>
<feature type="compositionally biased region" description="Low complexity" evidence="1">
    <location>
        <begin position="1"/>
        <end position="18"/>
    </location>
</feature>
<organism evidence="2 3">
    <name type="scientific">Aspergillus pseudodeflectus</name>
    <dbReference type="NCBI Taxonomy" id="176178"/>
    <lineage>
        <taxon>Eukaryota</taxon>
        <taxon>Fungi</taxon>
        <taxon>Dikarya</taxon>
        <taxon>Ascomycota</taxon>
        <taxon>Pezizomycotina</taxon>
        <taxon>Eurotiomycetes</taxon>
        <taxon>Eurotiomycetidae</taxon>
        <taxon>Eurotiales</taxon>
        <taxon>Aspergillaceae</taxon>
        <taxon>Aspergillus</taxon>
        <taxon>Aspergillus subgen. Nidulantes</taxon>
    </lineage>
</organism>
<feature type="region of interest" description="Disordered" evidence="1">
    <location>
        <begin position="1"/>
        <end position="78"/>
    </location>
</feature>
<evidence type="ECO:0000313" key="2">
    <source>
        <dbReference type="EMBL" id="KAL2847326.1"/>
    </source>
</evidence>
<sequence length="128" mass="14191">MSTTTTTTTTTNTTTNNTLSILADYELHHSGSESTSSQNSHSSSASPSASSSQPANWPTNHRRVPPHRPVNRNLDRVERAAGSNVPEYIFIQSMLHGVWLNASVSRLWRFTGGRINDRIFRYDVGGEF</sequence>